<proteinExistence type="predicted"/>
<gene>
    <name evidence="1" type="ORF">LOK49_LG11G01083</name>
</gene>
<dbReference type="EMBL" id="CM045769">
    <property type="protein sequence ID" value="KAI7995500.1"/>
    <property type="molecule type" value="Genomic_DNA"/>
</dbReference>
<dbReference type="Proteomes" id="UP001060215">
    <property type="component" value="Chromosome 12"/>
</dbReference>
<keyword evidence="2" id="KW-1185">Reference proteome</keyword>
<accession>A0ACC0G563</accession>
<organism evidence="1 2">
    <name type="scientific">Camellia lanceoleosa</name>
    <dbReference type="NCBI Taxonomy" id="1840588"/>
    <lineage>
        <taxon>Eukaryota</taxon>
        <taxon>Viridiplantae</taxon>
        <taxon>Streptophyta</taxon>
        <taxon>Embryophyta</taxon>
        <taxon>Tracheophyta</taxon>
        <taxon>Spermatophyta</taxon>
        <taxon>Magnoliopsida</taxon>
        <taxon>eudicotyledons</taxon>
        <taxon>Gunneridae</taxon>
        <taxon>Pentapetalae</taxon>
        <taxon>asterids</taxon>
        <taxon>Ericales</taxon>
        <taxon>Theaceae</taxon>
        <taxon>Camellia</taxon>
    </lineage>
</organism>
<evidence type="ECO:0000313" key="2">
    <source>
        <dbReference type="Proteomes" id="UP001060215"/>
    </source>
</evidence>
<name>A0ACC0G563_9ERIC</name>
<sequence>MARNLGFLVLILSVIFVCEALIFHPISESHRFAALELFTPLHAWIFWKVGKDPRPVMREAYNMFRDGSDPEKQVAAFSRGRESEYFYASLYVGLYYESQVFGGQWFAMG</sequence>
<evidence type="ECO:0000313" key="1">
    <source>
        <dbReference type="EMBL" id="KAI7995500.1"/>
    </source>
</evidence>
<protein>
    <submittedName>
        <fullName evidence="1">Uncharacterized protein</fullName>
    </submittedName>
</protein>
<comment type="caution">
    <text evidence="1">The sequence shown here is derived from an EMBL/GenBank/DDBJ whole genome shotgun (WGS) entry which is preliminary data.</text>
</comment>
<reference evidence="1 2" key="1">
    <citation type="journal article" date="2022" name="Plant J.">
        <title>Chromosome-level genome of Camellia lanceoleosa provides a valuable resource for understanding genome evolution and self-incompatibility.</title>
        <authorList>
            <person name="Gong W."/>
            <person name="Xiao S."/>
            <person name="Wang L."/>
            <person name="Liao Z."/>
            <person name="Chang Y."/>
            <person name="Mo W."/>
            <person name="Hu G."/>
            <person name="Li W."/>
            <person name="Zhao G."/>
            <person name="Zhu H."/>
            <person name="Hu X."/>
            <person name="Ji K."/>
            <person name="Xiang X."/>
            <person name="Song Q."/>
            <person name="Yuan D."/>
            <person name="Jin S."/>
            <person name="Zhang L."/>
        </authorList>
    </citation>
    <scope>NUCLEOTIDE SEQUENCE [LARGE SCALE GENOMIC DNA]</scope>
    <source>
        <strain evidence="1">SQ_2022a</strain>
    </source>
</reference>